<comment type="caution">
    <text evidence="3">The sequence shown here is derived from an EMBL/GenBank/DDBJ whole genome shotgun (WGS) entry which is preliminary data.</text>
</comment>
<feature type="region of interest" description="Disordered" evidence="1">
    <location>
        <begin position="167"/>
        <end position="186"/>
    </location>
</feature>
<evidence type="ECO:0008006" key="5">
    <source>
        <dbReference type="Google" id="ProtNLM"/>
    </source>
</evidence>
<feature type="signal peptide" evidence="2">
    <location>
        <begin position="1"/>
        <end position="20"/>
    </location>
</feature>
<dbReference type="EMBL" id="JACCFY010000001">
    <property type="protein sequence ID" value="NYJ77662.1"/>
    <property type="molecule type" value="Genomic_DNA"/>
</dbReference>
<evidence type="ECO:0000256" key="2">
    <source>
        <dbReference type="SAM" id="SignalP"/>
    </source>
</evidence>
<dbReference type="RefSeq" id="WP_179541116.1">
    <property type="nucleotide sequence ID" value="NZ_BAAALL010000002.1"/>
</dbReference>
<protein>
    <recommendedName>
        <fullName evidence="5">DNA modification methylase</fullName>
    </recommendedName>
</protein>
<keyword evidence="2" id="KW-0732">Signal</keyword>
<evidence type="ECO:0000313" key="3">
    <source>
        <dbReference type="EMBL" id="NYJ77662.1"/>
    </source>
</evidence>
<dbReference type="PROSITE" id="PS51257">
    <property type="entry name" value="PROKAR_LIPOPROTEIN"/>
    <property type="match status" value="1"/>
</dbReference>
<evidence type="ECO:0000256" key="1">
    <source>
        <dbReference type="SAM" id="MobiDB-lite"/>
    </source>
</evidence>
<dbReference type="AlphaFoldDB" id="A0A7Z0KBJ5"/>
<dbReference type="Proteomes" id="UP000535437">
    <property type="component" value="Unassembled WGS sequence"/>
</dbReference>
<feature type="compositionally biased region" description="Basic and acidic residues" evidence="1">
    <location>
        <begin position="177"/>
        <end position="186"/>
    </location>
</feature>
<feature type="chain" id="PRO_5038713306" description="DNA modification methylase" evidence="2">
    <location>
        <begin position="21"/>
        <end position="186"/>
    </location>
</feature>
<accession>A0A7Z0KBJ5</accession>
<name>A0A7Z0KBJ5_9MICC</name>
<evidence type="ECO:0000313" key="4">
    <source>
        <dbReference type="Proteomes" id="UP000535437"/>
    </source>
</evidence>
<sequence>MKLAPSQVRRAATASLAAIAVIGVTGCSAVNYQATTHQYSGSDGVRAEIDDVKFRHIAFVGAEAGSPARAIGTVNNGGTEDVEIAISADGESHSFTVPAGDAVSLEHDEEFIIENFRGAPGDVHEITVSVDGEGKEVGASVLDGVLPEYRALLPDGYDEAVVEHLEHGPDTWGSGAAHHDPDDDGH</sequence>
<proteinExistence type="predicted"/>
<organism evidence="3 4">
    <name type="scientific">Nesterenkonia xinjiangensis</name>
    <dbReference type="NCBI Taxonomy" id="225327"/>
    <lineage>
        <taxon>Bacteria</taxon>
        <taxon>Bacillati</taxon>
        <taxon>Actinomycetota</taxon>
        <taxon>Actinomycetes</taxon>
        <taxon>Micrococcales</taxon>
        <taxon>Micrococcaceae</taxon>
        <taxon>Nesterenkonia</taxon>
    </lineage>
</organism>
<keyword evidence="4" id="KW-1185">Reference proteome</keyword>
<reference evidence="3 4" key="1">
    <citation type="submission" date="2020-07" db="EMBL/GenBank/DDBJ databases">
        <title>Sequencing the genomes of 1000 actinobacteria strains.</title>
        <authorList>
            <person name="Klenk H.-P."/>
        </authorList>
    </citation>
    <scope>NUCLEOTIDE SEQUENCE [LARGE SCALE GENOMIC DNA]</scope>
    <source>
        <strain evidence="3 4">DSM 15475</strain>
    </source>
</reference>
<gene>
    <name evidence="3" type="ORF">HNR09_001073</name>
</gene>